<dbReference type="RefSeq" id="WP_136902794.1">
    <property type="nucleotide sequence ID" value="NZ_SUME01000008.1"/>
</dbReference>
<dbReference type="Pfam" id="PF04087">
    <property type="entry name" value="DUF389"/>
    <property type="match status" value="1"/>
</dbReference>
<dbReference type="InterPro" id="IPR005240">
    <property type="entry name" value="DUF389"/>
</dbReference>
<organism evidence="2 3">
    <name type="scientific">Sphingobacterium olei</name>
    <dbReference type="NCBI Taxonomy" id="2571155"/>
    <lineage>
        <taxon>Bacteria</taxon>
        <taxon>Pseudomonadati</taxon>
        <taxon>Bacteroidota</taxon>
        <taxon>Sphingobacteriia</taxon>
        <taxon>Sphingobacteriales</taxon>
        <taxon>Sphingobacteriaceae</taxon>
        <taxon>Sphingobacterium</taxon>
    </lineage>
</organism>
<dbReference type="OrthoDB" id="9790659at2"/>
<name>A0A4U0NGR2_9SPHI</name>
<dbReference type="PANTHER" id="PTHR20992:SF9">
    <property type="entry name" value="AT15442P-RELATED"/>
    <property type="match status" value="1"/>
</dbReference>
<evidence type="ECO:0000313" key="3">
    <source>
        <dbReference type="Proteomes" id="UP000306808"/>
    </source>
</evidence>
<keyword evidence="1" id="KW-1133">Transmembrane helix</keyword>
<dbReference type="AlphaFoldDB" id="A0A4U0NGR2"/>
<dbReference type="PANTHER" id="PTHR20992">
    <property type="entry name" value="AT15442P-RELATED"/>
    <property type="match status" value="1"/>
</dbReference>
<evidence type="ECO:0000256" key="1">
    <source>
        <dbReference type="SAM" id="Phobius"/>
    </source>
</evidence>
<feature type="transmembrane region" description="Helical" evidence="1">
    <location>
        <begin position="180"/>
        <end position="206"/>
    </location>
</feature>
<dbReference type="EMBL" id="SUME01000008">
    <property type="protein sequence ID" value="TJZ53339.1"/>
    <property type="molecule type" value="Genomic_DNA"/>
</dbReference>
<feature type="transmembrane region" description="Helical" evidence="1">
    <location>
        <begin position="156"/>
        <end position="174"/>
    </location>
</feature>
<feature type="transmembrane region" description="Helical" evidence="1">
    <location>
        <begin position="57"/>
        <end position="80"/>
    </location>
</feature>
<accession>A0A4U0NGR2</accession>
<evidence type="ECO:0000313" key="2">
    <source>
        <dbReference type="EMBL" id="TJZ53339.1"/>
    </source>
</evidence>
<gene>
    <name evidence="2" type="ORF">FAZ15_18510</name>
</gene>
<reference evidence="2 3" key="1">
    <citation type="submission" date="2019-04" db="EMBL/GenBank/DDBJ databases">
        <title>Sphingobacterium olei sp. nov., isolated from oil-contaminated soil.</title>
        <authorList>
            <person name="Liu B."/>
        </authorList>
    </citation>
    <scope>NUCLEOTIDE SEQUENCE [LARGE SCALE GENOMIC DNA]</scope>
    <source>
        <strain evidence="2 3">HAL-9</strain>
    </source>
</reference>
<feature type="transmembrane region" description="Helical" evidence="1">
    <location>
        <begin position="127"/>
        <end position="144"/>
    </location>
</feature>
<keyword evidence="1" id="KW-0812">Transmembrane</keyword>
<proteinExistence type="predicted"/>
<feature type="transmembrane region" description="Helical" evidence="1">
    <location>
        <begin position="92"/>
        <end position="112"/>
    </location>
</feature>
<keyword evidence="1" id="KW-0472">Membrane</keyword>
<sequence length="433" mass="48638">MNNFFGFFDLHQGEEKKETVLQNVVENISFRGSNAWILACAIVVASVGLNVNSTAVIIGAMLISPLMGPILGAGFALGTFDFPLLKKSLKNLVISTLISLIVSFLYFLLSPFKDAQSELLARTSPNIYDVLIAFFGGTVGVIAITRVNKGNPIPGVAIATALMPPLCTAGYGLAIGNLTYFAGAIFLYVINCVFICLATFTIVKYLRYPKVHYVDKKREKRITQSITFITLALIIPSLYFAYNLYQERKYNNRVRQFVQHELSDKGYTIVYEKLQFNSRPRRLELAFLAKKFNEKEIEQLQTAMVDFGIENTELLIRQDTVDLQSSILSEIDRRTVAVNEKDITIRKLNNKISMYEIGSPTLKSDIRVLFPEISLYSVGRQQQYETNDSLVTNIAFLYTADPALTPVQKEKLASWLANRFPTDSIEVIQKPTP</sequence>
<keyword evidence="3" id="KW-1185">Reference proteome</keyword>
<feature type="transmembrane region" description="Helical" evidence="1">
    <location>
        <begin position="35"/>
        <end position="51"/>
    </location>
</feature>
<feature type="transmembrane region" description="Helical" evidence="1">
    <location>
        <begin position="226"/>
        <end position="245"/>
    </location>
</feature>
<protein>
    <submittedName>
        <fullName evidence="2">DUF389 domain-containing protein</fullName>
    </submittedName>
</protein>
<comment type="caution">
    <text evidence="2">The sequence shown here is derived from an EMBL/GenBank/DDBJ whole genome shotgun (WGS) entry which is preliminary data.</text>
</comment>
<dbReference type="Proteomes" id="UP000306808">
    <property type="component" value="Unassembled WGS sequence"/>
</dbReference>